<reference evidence="6 7" key="1">
    <citation type="submission" date="2024-02" db="EMBL/GenBank/DDBJ databases">
        <title>A novel Wenzhouxiangellaceae bacterium, isolated from coastal sediments.</title>
        <authorList>
            <person name="Du Z.-J."/>
            <person name="Ye Y.-Q."/>
            <person name="Zhang X.-Y."/>
        </authorList>
    </citation>
    <scope>NUCLEOTIDE SEQUENCE [LARGE SCALE GENOMIC DNA]</scope>
    <source>
        <strain evidence="6 7">CH-27</strain>
    </source>
</reference>
<dbReference type="PANTHER" id="PTHR33823">
    <property type="entry name" value="RNA POLYMERASE-BINDING TRANSCRIPTION FACTOR DKSA-RELATED"/>
    <property type="match status" value="1"/>
</dbReference>
<keyword evidence="3" id="KW-0862">Zinc</keyword>
<feature type="domain" description="Zinc finger DksA/TraR C4-type" evidence="5">
    <location>
        <begin position="80"/>
        <end position="114"/>
    </location>
</feature>
<keyword evidence="2" id="KW-0863">Zinc-finger</keyword>
<dbReference type="GO" id="GO:0008270">
    <property type="term" value="F:zinc ion binding"/>
    <property type="evidence" value="ECO:0007669"/>
    <property type="project" value="UniProtKB-KW"/>
</dbReference>
<dbReference type="Proteomes" id="UP001359886">
    <property type="component" value="Unassembled WGS sequence"/>
</dbReference>
<comment type="caution">
    <text evidence="6">The sequence shown here is derived from an EMBL/GenBank/DDBJ whole genome shotgun (WGS) entry which is preliminary data.</text>
</comment>
<organism evidence="6 7">
    <name type="scientific">Elongatibacter sediminis</name>
    <dbReference type="NCBI Taxonomy" id="3119006"/>
    <lineage>
        <taxon>Bacteria</taxon>
        <taxon>Pseudomonadati</taxon>
        <taxon>Pseudomonadota</taxon>
        <taxon>Gammaproteobacteria</taxon>
        <taxon>Chromatiales</taxon>
        <taxon>Wenzhouxiangellaceae</taxon>
        <taxon>Elongatibacter</taxon>
    </lineage>
</organism>
<protein>
    <submittedName>
        <fullName evidence="6">TraR/DksA family transcriptional regulator</fullName>
    </submittedName>
</protein>
<dbReference type="AlphaFoldDB" id="A0AAW9R592"/>
<dbReference type="InterPro" id="IPR037187">
    <property type="entry name" value="DnaK_N"/>
</dbReference>
<dbReference type="EMBL" id="JAZHOG010000002">
    <property type="protein sequence ID" value="MEJ8566577.1"/>
    <property type="molecule type" value="Genomic_DNA"/>
</dbReference>
<evidence type="ECO:0000256" key="2">
    <source>
        <dbReference type="ARBA" id="ARBA00022771"/>
    </source>
</evidence>
<dbReference type="InterPro" id="IPR000962">
    <property type="entry name" value="Znf_DskA_TraR"/>
</dbReference>
<keyword evidence="1" id="KW-0479">Metal-binding</keyword>
<feature type="zinc finger region" description="dksA C4-type" evidence="4">
    <location>
        <begin position="85"/>
        <end position="109"/>
    </location>
</feature>
<evidence type="ECO:0000313" key="6">
    <source>
        <dbReference type="EMBL" id="MEJ8566577.1"/>
    </source>
</evidence>
<dbReference type="RefSeq" id="WP_354693901.1">
    <property type="nucleotide sequence ID" value="NZ_JAZHOG010000002.1"/>
</dbReference>
<dbReference type="PANTHER" id="PTHR33823:SF2">
    <property type="entry name" value="RNA POLYMERASE-BINDING TRANSCRIPTION FACTOR DKSA"/>
    <property type="match status" value="1"/>
</dbReference>
<keyword evidence="7" id="KW-1185">Reference proteome</keyword>
<dbReference type="Pfam" id="PF01258">
    <property type="entry name" value="zf-dskA_traR"/>
    <property type="match status" value="1"/>
</dbReference>
<sequence length="116" mass="13425">MDPEHLDHFRERLETQRRELQDNAETAHESTQTVALDQARVGRLSRMDALQGQAMAVEAQRRRTLWLRRIEAALRRIEAGEYGWCTHCEEAILPARLETDPAVTLCIACAERQETR</sequence>
<dbReference type="PROSITE" id="PS51128">
    <property type="entry name" value="ZF_DKSA_2"/>
    <property type="match status" value="1"/>
</dbReference>
<evidence type="ECO:0000256" key="1">
    <source>
        <dbReference type="ARBA" id="ARBA00022723"/>
    </source>
</evidence>
<proteinExistence type="predicted"/>
<accession>A0AAW9R592</accession>
<name>A0AAW9R592_9GAMM</name>
<dbReference type="SUPFAM" id="SSF57716">
    <property type="entry name" value="Glucocorticoid receptor-like (DNA-binding domain)"/>
    <property type="match status" value="1"/>
</dbReference>
<evidence type="ECO:0000256" key="4">
    <source>
        <dbReference type="PROSITE-ProRule" id="PRU00510"/>
    </source>
</evidence>
<evidence type="ECO:0000256" key="3">
    <source>
        <dbReference type="ARBA" id="ARBA00022833"/>
    </source>
</evidence>
<gene>
    <name evidence="6" type="ORF">V3330_02965</name>
</gene>
<dbReference type="Gene3D" id="1.20.120.910">
    <property type="entry name" value="DksA, coiled-coil domain"/>
    <property type="match status" value="1"/>
</dbReference>
<evidence type="ECO:0000259" key="5">
    <source>
        <dbReference type="Pfam" id="PF01258"/>
    </source>
</evidence>
<evidence type="ECO:0000313" key="7">
    <source>
        <dbReference type="Proteomes" id="UP001359886"/>
    </source>
</evidence>
<dbReference type="SUPFAM" id="SSF109635">
    <property type="entry name" value="DnaK suppressor protein DksA, alpha-hairpin domain"/>
    <property type="match status" value="1"/>
</dbReference>